<feature type="domain" description="UDP-N-acetylglucosamine 2-epimerase" evidence="1">
    <location>
        <begin position="26"/>
        <end position="367"/>
    </location>
</feature>
<dbReference type="PANTHER" id="PTHR43174:SF3">
    <property type="entry name" value="UDP-N-ACETYLGLUCOSAMINE 2-EPIMERASE"/>
    <property type="match status" value="1"/>
</dbReference>
<protein>
    <submittedName>
        <fullName evidence="2">UDP-N-acetylglucosamine 2-epimerase</fullName>
        <ecNumber evidence="2">3.2.1.183</ecNumber>
    </submittedName>
</protein>
<dbReference type="InterPro" id="IPR029767">
    <property type="entry name" value="WecB-like"/>
</dbReference>
<dbReference type="Proteomes" id="UP001575105">
    <property type="component" value="Unassembled WGS sequence"/>
</dbReference>
<evidence type="ECO:0000313" key="2">
    <source>
        <dbReference type="EMBL" id="MFA9477289.1"/>
    </source>
</evidence>
<organism evidence="2 3">
    <name type="scientific">Natronomicrosphaera hydrolytica</name>
    <dbReference type="NCBI Taxonomy" id="3242702"/>
    <lineage>
        <taxon>Bacteria</taxon>
        <taxon>Pseudomonadati</taxon>
        <taxon>Planctomycetota</taxon>
        <taxon>Phycisphaerae</taxon>
        <taxon>Phycisphaerales</taxon>
        <taxon>Phycisphaeraceae</taxon>
        <taxon>Natronomicrosphaera</taxon>
    </lineage>
</organism>
<dbReference type="InterPro" id="IPR020004">
    <property type="entry name" value="UDP-GlcNAc_Epase"/>
</dbReference>
<name>A0ABV4U106_9BACT</name>
<gene>
    <name evidence="2" type="primary">neuC</name>
    <name evidence="2" type="ORF">ACERK3_03160</name>
</gene>
<proteinExistence type="predicted"/>
<comment type="caution">
    <text evidence="2">The sequence shown here is derived from an EMBL/GenBank/DDBJ whole genome shotgun (WGS) entry which is preliminary data.</text>
</comment>
<dbReference type="Gene3D" id="3.40.50.2000">
    <property type="entry name" value="Glycogen Phosphorylase B"/>
    <property type="match status" value="2"/>
</dbReference>
<dbReference type="PANTHER" id="PTHR43174">
    <property type="entry name" value="UDP-N-ACETYLGLUCOSAMINE 2-EPIMERASE"/>
    <property type="match status" value="1"/>
</dbReference>
<dbReference type="EC" id="3.2.1.183" evidence="2"/>
<dbReference type="NCBIfam" id="TIGR03568">
    <property type="entry name" value="NeuC_NnaA"/>
    <property type="match status" value="1"/>
</dbReference>
<accession>A0ABV4U106</accession>
<dbReference type="Pfam" id="PF02350">
    <property type="entry name" value="Epimerase_2"/>
    <property type="match status" value="1"/>
</dbReference>
<dbReference type="InterPro" id="IPR003331">
    <property type="entry name" value="UDP_GlcNAc_Epimerase_2_dom"/>
</dbReference>
<dbReference type="RefSeq" id="WP_425344214.1">
    <property type="nucleotide sequence ID" value="NZ_JBGUBD010000002.1"/>
</dbReference>
<evidence type="ECO:0000259" key="1">
    <source>
        <dbReference type="Pfam" id="PF02350"/>
    </source>
</evidence>
<sequence length="383" mass="41547">MKRQRTIAVVTGTRAELGLLAPVMHAIKQQAKLRLRVVVAGLHLTTGTWRSVQADWGLSIDAKVSMQQRGQSGREADVAAIGRGVTGFGRTFAEVQPSVVLVLGDRVEAFAAATAASIGGIHVAHIHGGDRAEGVADEAMRHAISKLAHLHYPATALSRRRLLRMGESTEHVVRVGSPAVDELLQQQRKLRRDPKHLIVMQHPVGGSTAEEKRWMKQTLAAADAFAREQSGNTDVLIFDPNADPGSDGIQQAINERIPNRTPRGGQAGRYHNWRYLPRGGFLAKLHHSIAIVGNSSAGLIESAVLKVPCVNIGPRQSGRERTGNVIDCDYGKANVLAALRQASQLDLRRLRHPYGQGDTAQRIAHHLANVDLAAISLNKRNAY</sequence>
<reference evidence="2 3" key="1">
    <citation type="submission" date="2024-08" db="EMBL/GenBank/DDBJ databases">
        <title>Whole-genome sequencing of halo(alkali)philic microorganisms from hypersaline lakes.</title>
        <authorList>
            <person name="Sorokin D.Y."/>
            <person name="Merkel A.Y."/>
            <person name="Messina E."/>
            <person name="Yakimov M."/>
        </authorList>
    </citation>
    <scope>NUCLEOTIDE SEQUENCE [LARGE SCALE GENOMIC DNA]</scope>
    <source>
        <strain evidence="2 3">AB-hyl4</strain>
    </source>
</reference>
<dbReference type="EMBL" id="JBGUBD010000002">
    <property type="protein sequence ID" value="MFA9477289.1"/>
    <property type="molecule type" value="Genomic_DNA"/>
</dbReference>
<dbReference type="SUPFAM" id="SSF53756">
    <property type="entry name" value="UDP-Glycosyltransferase/glycogen phosphorylase"/>
    <property type="match status" value="1"/>
</dbReference>
<dbReference type="GO" id="GO:0016798">
    <property type="term" value="F:hydrolase activity, acting on glycosyl bonds"/>
    <property type="evidence" value="ECO:0007669"/>
    <property type="project" value="UniProtKB-KW"/>
</dbReference>
<evidence type="ECO:0000313" key="3">
    <source>
        <dbReference type="Proteomes" id="UP001575105"/>
    </source>
</evidence>
<keyword evidence="2" id="KW-0326">Glycosidase</keyword>
<keyword evidence="3" id="KW-1185">Reference proteome</keyword>
<keyword evidence="2" id="KW-0378">Hydrolase</keyword>